<comment type="caution">
    <text evidence="1">The sequence shown here is derived from an EMBL/GenBank/DDBJ whole genome shotgun (WGS) entry which is preliminary data.</text>
</comment>
<dbReference type="Proteomes" id="UP001501867">
    <property type="component" value="Unassembled WGS sequence"/>
</dbReference>
<proteinExistence type="predicted"/>
<dbReference type="EMBL" id="BAAABV010000035">
    <property type="protein sequence ID" value="GAA0324645.1"/>
    <property type="molecule type" value="Genomic_DNA"/>
</dbReference>
<gene>
    <name evidence="1" type="ORF">GCM10010302_74730</name>
</gene>
<evidence type="ECO:0000313" key="1">
    <source>
        <dbReference type="EMBL" id="GAA0324645.1"/>
    </source>
</evidence>
<evidence type="ECO:0008006" key="3">
    <source>
        <dbReference type="Google" id="ProtNLM"/>
    </source>
</evidence>
<keyword evidence="2" id="KW-1185">Reference proteome</keyword>
<sequence length="167" mass="17394">MVVLAAVAVGGWFLYDRFGGPAESRAAITEACEGMVDPGALMRFAGSGRKVEARSPGDRVCLLTREVTFEGENQMEDFFSLWVVASHDAEPGESRFAFTDRSVTVTAKCADPARSAGVTALRVTAGTEFDAAKRGAPGALPALAREAALRAAAKAGCDTTLPAAPNL</sequence>
<organism evidence="1 2">
    <name type="scientific">Streptomyces polychromogenes</name>
    <dbReference type="NCBI Taxonomy" id="67342"/>
    <lineage>
        <taxon>Bacteria</taxon>
        <taxon>Bacillati</taxon>
        <taxon>Actinomycetota</taxon>
        <taxon>Actinomycetes</taxon>
        <taxon>Kitasatosporales</taxon>
        <taxon>Streptomycetaceae</taxon>
        <taxon>Streptomyces</taxon>
    </lineage>
</organism>
<name>A0ABN0W465_9ACTN</name>
<evidence type="ECO:0000313" key="2">
    <source>
        <dbReference type="Proteomes" id="UP001501867"/>
    </source>
</evidence>
<reference evidence="1 2" key="1">
    <citation type="journal article" date="2019" name="Int. J. Syst. Evol. Microbiol.">
        <title>The Global Catalogue of Microorganisms (GCM) 10K type strain sequencing project: providing services to taxonomists for standard genome sequencing and annotation.</title>
        <authorList>
            <consortium name="The Broad Institute Genomics Platform"/>
            <consortium name="The Broad Institute Genome Sequencing Center for Infectious Disease"/>
            <person name="Wu L."/>
            <person name="Ma J."/>
        </authorList>
    </citation>
    <scope>NUCLEOTIDE SEQUENCE [LARGE SCALE GENOMIC DNA]</scope>
    <source>
        <strain evidence="1 2">JCM 4505</strain>
    </source>
</reference>
<accession>A0ABN0W465</accession>
<protein>
    <recommendedName>
        <fullName evidence="3">DUF4307 domain-containing protein</fullName>
    </recommendedName>
</protein>